<dbReference type="SUPFAM" id="SSF50129">
    <property type="entry name" value="GroES-like"/>
    <property type="match status" value="1"/>
</dbReference>
<dbReference type="EMBL" id="CP047121">
    <property type="protein sequence ID" value="QHB53103.1"/>
    <property type="molecule type" value="Genomic_DNA"/>
</dbReference>
<gene>
    <name evidence="8" type="ORF">GQR93_13340</name>
</gene>
<dbReference type="InterPro" id="IPR011032">
    <property type="entry name" value="GroES-like_sf"/>
</dbReference>
<dbReference type="GO" id="GO:0016616">
    <property type="term" value="F:oxidoreductase activity, acting on the CH-OH group of donors, NAD or NADP as acceptor"/>
    <property type="evidence" value="ECO:0007669"/>
    <property type="project" value="InterPro"/>
</dbReference>
<name>A0A6P1EE96_LENHI</name>
<dbReference type="InterPro" id="IPR013149">
    <property type="entry name" value="ADH-like_C"/>
</dbReference>
<dbReference type="Proteomes" id="UP000465035">
    <property type="component" value="Chromosome"/>
</dbReference>
<sequence>MDIKERVSLPNITKDNYPDTTRSAVLNKVFDIELKDTPLPPMKPTDVLIKVMAVGICGSDVHYYDTGHIGDFVVKKPLILGHESSGIIVATGDEVTDLKRGDRVAIEPGVPCGHCSYCREGKYNLCPKMQFMATPPVNGDLSELITYPQDFVFPIPDDMPYEIAALNEPFSVGIHVCQKLDVKPGTTAFISGAGAVGLLAILAFRQFGVDKIIISDSEDLRLKTAKKLGADDVIDIRQEDSLKRINQLTNDEGVDYVMDASGNPSAEREDLRTLKRGGKLAYVGVPTTDQVPLDVPFMTDHETQIFGIFRYANTYALGVKILAKHMDELENLLTNYYSLDQTKEALEKTRTDKAGSLKVVIYPNEQLRQN</sequence>
<dbReference type="GO" id="GO:0008270">
    <property type="term" value="F:zinc ion binding"/>
    <property type="evidence" value="ECO:0007669"/>
    <property type="project" value="InterPro"/>
</dbReference>
<evidence type="ECO:0000256" key="1">
    <source>
        <dbReference type="ARBA" id="ARBA00001947"/>
    </source>
</evidence>
<dbReference type="InterPro" id="IPR045306">
    <property type="entry name" value="SDH-like"/>
</dbReference>
<dbReference type="Gene3D" id="3.40.50.720">
    <property type="entry name" value="NAD(P)-binding Rossmann-like Domain"/>
    <property type="match status" value="1"/>
</dbReference>
<dbReference type="Gene3D" id="3.90.180.10">
    <property type="entry name" value="Medium-chain alcohol dehydrogenases, catalytic domain"/>
    <property type="match status" value="1"/>
</dbReference>
<comment type="cofactor">
    <cofactor evidence="1 6">
        <name>Zn(2+)</name>
        <dbReference type="ChEBI" id="CHEBI:29105"/>
    </cofactor>
</comment>
<evidence type="ECO:0000256" key="5">
    <source>
        <dbReference type="ARBA" id="ARBA00023002"/>
    </source>
</evidence>
<dbReference type="Pfam" id="PF00107">
    <property type="entry name" value="ADH_zinc_N"/>
    <property type="match status" value="1"/>
</dbReference>
<dbReference type="PROSITE" id="PS00059">
    <property type="entry name" value="ADH_ZINC"/>
    <property type="match status" value="1"/>
</dbReference>
<comment type="similarity">
    <text evidence="2 6">Belongs to the zinc-containing alcohol dehydrogenase family.</text>
</comment>
<feature type="domain" description="Enoyl reductase (ER)" evidence="7">
    <location>
        <begin position="31"/>
        <end position="361"/>
    </location>
</feature>
<evidence type="ECO:0000313" key="9">
    <source>
        <dbReference type="Proteomes" id="UP000465035"/>
    </source>
</evidence>
<evidence type="ECO:0000256" key="4">
    <source>
        <dbReference type="ARBA" id="ARBA00022833"/>
    </source>
</evidence>
<dbReference type="Pfam" id="PF08240">
    <property type="entry name" value="ADH_N"/>
    <property type="match status" value="1"/>
</dbReference>
<dbReference type="SMART" id="SM00829">
    <property type="entry name" value="PKS_ER"/>
    <property type="match status" value="1"/>
</dbReference>
<keyword evidence="5" id="KW-0560">Oxidoreductase</keyword>
<keyword evidence="3 6" id="KW-0479">Metal-binding</keyword>
<dbReference type="InterPro" id="IPR013154">
    <property type="entry name" value="ADH-like_N"/>
</dbReference>
<organism evidence="8 9">
    <name type="scientific">Lentilactobacillus hilgardii</name>
    <name type="common">Lactobacillus hilgardii</name>
    <dbReference type="NCBI Taxonomy" id="1588"/>
    <lineage>
        <taxon>Bacteria</taxon>
        <taxon>Bacillati</taxon>
        <taxon>Bacillota</taxon>
        <taxon>Bacilli</taxon>
        <taxon>Lactobacillales</taxon>
        <taxon>Lactobacillaceae</taxon>
        <taxon>Lentilactobacillus</taxon>
    </lineage>
</organism>
<evidence type="ECO:0000313" key="8">
    <source>
        <dbReference type="EMBL" id="QHB53103.1"/>
    </source>
</evidence>
<dbReference type="AlphaFoldDB" id="A0A6P1EE96"/>
<accession>A0A6P1EE96</accession>
<protein>
    <submittedName>
        <fullName evidence="8">Alcohol dehydrogenase catalytic domain-containing protein</fullName>
    </submittedName>
</protein>
<dbReference type="GeneID" id="69059360"/>
<dbReference type="SMR" id="A0A6P1EE96"/>
<dbReference type="InterPro" id="IPR002328">
    <property type="entry name" value="ADH_Zn_CS"/>
</dbReference>
<dbReference type="CDD" id="cd05285">
    <property type="entry name" value="sorbitol_DH"/>
    <property type="match status" value="1"/>
</dbReference>
<dbReference type="InterPro" id="IPR020843">
    <property type="entry name" value="ER"/>
</dbReference>
<dbReference type="PANTHER" id="PTHR43161">
    <property type="entry name" value="SORBITOL DEHYDROGENASE"/>
    <property type="match status" value="1"/>
</dbReference>
<dbReference type="SUPFAM" id="SSF51735">
    <property type="entry name" value="NAD(P)-binding Rossmann-fold domains"/>
    <property type="match status" value="1"/>
</dbReference>
<dbReference type="RefSeq" id="WP_003550490.1">
    <property type="nucleotide sequence ID" value="NZ_CABKOL010000106.1"/>
</dbReference>
<evidence type="ECO:0000259" key="7">
    <source>
        <dbReference type="SMART" id="SM00829"/>
    </source>
</evidence>
<dbReference type="PANTHER" id="PTHR43161:SF9">
    <property type="entry name" value="SORBITOL DEHYDROGENASE"/>
    <property type="match status" value="1"/>
</dbReference>
<evidence type="ECO:0000256" key="3">
    <source>
        <dbReference type="ARBA" id="ARBA00022723"/>
    </source>
</evidence>
<evidence type="ECO:0000256" key="6">
    <source>
        <dbReference type="RuleBase" id="RU361277"/>
    </source>
</evidence>
<reference evidence="8 9" key="1">
    <citation type="submission" date="2019-12" db="EMBL/GenBank/DDBJ databases">
        <title>Lactobacillus hilgardii FLUB.</title>
        <authorList>
            <person name="Gustaw K."/>
        </authorList>
    </citation>
    <scope>NUCLEOTIDE SEQUENCE [LARGE SCALE GENOMIC DNA]</scope>
    <source>
        <strain evidence="8 9">FLUB</strain>
    </source>
</reference>
<dbReference type="InterPro" id="IPR036291">
    <property type="entry name" value="NAD(P)-bd_dom_sf"/>
</dbReference>
<evidence type="ECO:0000256" key="2">
    <source>
        <dbReference type="ARBA" id="ARBA00008072"/>
    </source>
</evidence>
<proteinExistence type="inferred from homology"/>
<keyword evidence="4 6" id="KW-0862">Zinc</keyword>